<comment type="caution">
    <text evidence="1">The sequence shown here is derived from an EMBL/GenBank/DDBJ whole genome shotgun (WGS) entry which is preliminary data.</text>
</comment>
<keyword evidence="2" id="KW-1185">Reference proteome</keyword>
<organism evidence="1 2">
    <name type="scientific">Letharia lupina</name>
    <dbReference type="NCBI Taxonomy" id="560253"/>
    <lineage>
        <taxon>Eukaryota</taxon>
        <taxon>Fungi</taxon>
        <taxon>Dikarya</taxon>
        <taxon>Ascomycota</taxon>
        <taxon>Pezizomycotina</taxon>
        <taxon>Lecanoromycetes</taxon>
        <taxon>OSLEUM clade</taxon>
        <taxon>Lecanoromycetidae</taxon>
        <taxon>Lecanorales</taxon>
        <taxon>Lecanorineae</taxon>
        <taxon>Parmeliaceae</taxon>
        <taxon>Letharia</taxon>
    </lineage>
</organism>
<dbReference type="GeneID" id="59335950"/>
<dbReference type="RefSeq" id="XP_037157077.1">
    <property type="nucleotide sequence ID" value="XM_037298442.1"/>
</dbReference>
<dbReference type="Proteomes" id="UP000593566">
    <property type="component" value="Unassembled WGS sequence"/>
</dbReference>
<evidence type="ECO:0000313" key="2">
    <source>
        <dbReference type="Proteomes" id="UP000593566"/>
    </source>
</evidence>
<proteinExistence type="predicted"/>
<gene>
    <name evidence="1" type="ORF">HO133_007551</name>
</gene>
<protein>
    <submittedName>
        <fullName evidence="1">Uncharacterized protein</fullName>
    </submittedName>
</protein>
<sequence>MESGEAMWRLLQNESSLRQRNVSLSRPDACSVGNVHKSTLVRTLTEVKTDRAQLEEYIRATNPAPNGSKDLSEVLKGDIICLEGSPCRISGISSTGRLTVIEGASLIDDMPYAARFNHCYGVTDNQNSRNA</sequence>
<name>A0A8H6FIZ8_9LECA</name>
<accession>A0A8H6FIZ8</accession>
<dbReference type="EMBL" id="JACCJB010000003">
    <property type="protein sequence ID" value="KAF6229435.1"/>
    <property type="molecule type" value="Genomic_DNA"/>
</dbReference>
<reference evidence="1 2" key="1">
    <citation type="journal article" date="2020" name="Genomics">
        <title>Complete, high-quality genomes from long-read metagenomic sequencing of two wolf lichen thalli reveals enigmatic genome architecture.</title>
        <authorList>
            <person name="McKenzie S.K."/>
            <person name="Walston R.F."/>
            <person name="Allen J.L."/>
        </authorList>
    </citation>
    <scope>NUCLEOTIDE SEQUENCE [LARGE SCALE GENOMIC DNA]</scope>
    <source>
        <strain evidence="1">WasteWater1</strain>
    </source>
</reference>
<evidence type="ECO:0000313" key="1">
    <source>
        <dbReference type="EMBL" id="KAF6229435.1"/>
    </source>
</evidence>
<dbReference type="AlphaFoldDB" id="A0A8H6FIZ8"/>